<evidence type="ECO:0000313" key="2">
    <source>
        <dbReference type="EMBL" id="RNM17309.1"/>
    </source>
</evidence>
<dbReference type="SUPFAM" id="SSF53254">
    <property type="entry name" value="Phosphoglycerate mutase-like"/>
    <property type="match status" value="1"/>
</dbReference>
<organism evidence="2 3">
    <name type="scientific">Nocardioides pocheonensis</name>
    <dbReference type="NCBI Taxonomy" id="661485"/>
    <lineage>
        <taxon>Bacteria</taxon>
        <taxon>Bacillati</taxon>
        <taxon>Actinomycetota</taxon>
        <taxon>Actinomycetes</taxon>
        <taxon>Propionibacteriales</taxon>
        <taxon>Nocardioidaceae</taxon>
        <taxon>Nocardioides</taxon>
    </lineage>
</organism>
<dbReference type="RefSeq" id="WP_123220931.1">
    <property type="nucleotide sequence ID" value="NZ_RJSF01000003.1"/>
</dbReference>
<dbReference type="CDD" id="cd07067">
    <property type="entry name" value="HP_PGM_like"/>
    <property type="match status" value="1"/>
</dbReference>
<accession>A0A3N0GY23</accession>
<reference evidence="2 3" key="1">
    <citation type="submission" date="2018-11" db="EMBL/GenBank/DDBJ databases">
        <authorList>
            <person name="Li F."/>
        </authorList>
    </citation>
    <scope>NUCLEOTIDE SEQUENCE [LARGE SCALE GENOMIC DNA]</scope>
    <source>
        <strain evidence="2 3">Gsoil 818</strain>
    </source>
</reference>
<dbReference type="Proteomes" id="UP000279994">
    <property type="component" value="Unassembled WGS sequence"/>
</dbReference>
<proteinExistence type="predicted"/>
<dbReference type="PROSITE" id="PS00175">
    <property type="entry name" value="PG_MUTASE"/>
    <property type="match status" value="1"/>
</dbReference>
<dbReference type="InterPro" id="IPR050275">
    <property type="entry name" value="PGM_Phosphatase"/>
</dbReference>
<dbReference type="PANTHER" id="PTHR48100">
    <property type="entry name" value="BROAD-SPECIFICITY PHOSPHATASE YOR283W-RELATED"/>
    <property type="match status" value="1"/>
</dbReference>
<sequence>MRLLLLRHGQTHGNTAGALDTAAPGLRLTELGHRQAEAAARALADRGIDQIYVSTLARTHETAAPLASVLGVQPRELEGLREIAAGDFEMATDHDSVAGYIGTVADWLEGRYDTRMPGGESGHEFLGRYDGAVAAIHRSVEDAGHACALIVSHGAAIRTWVSARVPGVESHARATDPLHNTACIELVGDPVQGWEIDAWHSEPVGGAFLDDLTAPDPTGQATDEALHPAAEPGPGEDDHARN</sequence>
<protein>
    <submittedName>
        <fullName evidence="2">Histidine phosphatase family protein</fullName>
    </submittedName>
</protein>
<keyword evidence="3" id="KW-1185">Reference proteome</keyword>
<dbReference type="EMBL" id="RJSF01000003">
    <property type="protein sequence ID" value="RNM17309.1"/>
    <property type="molecule type" value="Genomic_DNA"/>
</dbReference>
<dbReference type="InterPro" id="IPR013078">
    <property type="entry name" value="His_Pase_superF_clade-1"/>
</dbReference>
<comment type="caution">
    <text evidence="2">The sequence shown here is derived from an EMBL/GenBank/DDBJ whole genome shotgun (WGS) entry which is preliminary data.</text>
</comment>
<dbReference type="InterPro" id="IPR001345">
    <property type="entry name" value="PG/BPGM_mutase_AS"/>
</dbReference>
<name>A0A3N0GY23_9ACTN</name>
<dbReference type="PANTHER" id="PTHR48100:SF58">
    <property type="entry name" value="PE-PGRS FAMILY PROTEIN PE_PGRS11"/>
    <property type="match status" value="1"/>
</dbReference>
<evidence type="ECO:0000256" key="1">
    <source>
        <dbReference type="SAM" id="MobiDB-lite"/>
    </source>
</evidence>
<evidence type="ECO:0000313" key="3">
    <source>
        <dbReference type="Proteomes" id="UP000279994"/>
    </source>
</evidence>
<gene>
    <name evidence="2" type="ORF">EFL26_00510</name>
</gene>
<dbReference type="Gene3D" id="3.40.50.1240">
    <property type="entry name" value="Phosphoglycerate mutase-like"/>
    <property type="match status" value="1"/>
</dbReference>
<dbReference type="AlphaFoldDB" id="A0A3N0GY23"/>
<dbReference type="Pfam" id="PF00300">
    <property type="entry name" value="His_Phos_1"/>
    <property type="match status" value="1"/>
</dbReference>
<dbReference type="OrthoDB" id="9793115at2"/>
<dbReference type="SMART" id="SM00855">
    <property type="entry name" value="PGAM"/>
    <property type="match status" value="1"/>
</dbReference>
<dbReference type="GO" id="GO:0005737">
    <property type="term" value="C:cytoplasm"/>
    <property type="evidence" value="ECO:0007669"/>
    <property type="project" value="TreeGrafter"/>
</dbReference>
<dbReference type="InterPro" id="IPR029033">
    <property type="entry name" value="His_PPase_superfam"/>
</dbReference>
<dbReference type="GO" id="GO:0016791">
    <property type="term" value="F:phosphatase activity"/>
    <property type="evidence" value="ECO:0007669"/>
    <property type="project" value="TreeGrafter"/>
</dbReference>
<feature type="region of interest" description="Disordered" evidence="1">
    <location>
        <begin position="210"/>
        <end position="242"/>
    </location>
</feature>